<reference evidence="3" key="1">
    <citation type="journal article" date="2022" name="bioRxiv">
        <title>Genomics of Preaxostyla Flagellates Illuminates Evolutionary Transitions and the Path Towards Mitochondrial Loss.</title>
        <authorList>
            <person name="Novak L.V.F."/>
            <person name="Treitli S.C."/>
            <person name="Pyrih J."/>
            <person name="Halakuc P."/>
            <person name="Pipaliya S.V."/>
            <person name="Vacek V."/>
            <person name="Brzon O."/>
            <person name="Soukal P."/>
            <person name="Eme L."/>
            <person name="Dacks J.B."/>
            <person name="Karnkowska A."/>
            <person name="Elias M."/>
            <person name="Hampl V."/>
        </authorList>
    </citation>
    <scope>NUCLEOTIDE SEQUENCE</scope>
    <source>
        <strain evidence="3">RCP-MX</strain>
    </source>
</reference>
<feature type="transmembrane region" description="Helical" evidence="2">
    <location>
        <begin position="188"/>
        <end position="208"/>
    </location>
</feature>
<feature type="transmembrane region" description="Helical" evidence="2">
    <location>
        <begin position="153"/>
        <end position="176"/>
    </location>
</feature>
<protein>
    <submittedName>
        <fullName evidence="3">Uncharacterized protein</fullName>
    </submittedName>
</protein>
<evidence type="ECO:0000313" key="3">
    <source>
        <dbReference type="EMBL" id="KAJ4454453.1"/>
    </source>
</evidence>
<feature type="transmembrane region" description="Helical" evidence="2">
    <location>
        <begin position="220"/>
        <end position="240"/>
    </location>
</feature>
<comment type="caution">
    <text evidence="3">The sequence shown here is derived from an EMBL/GenBank/DDBJ whole genome shotgun (WGS) entry which is preliminary data.</text>
</comment>
<feature type="region of interest" description="Disordered" evidence="1">
    <location>
        <begin position="695"/>
        <end position="741"/>
    </location>
</feature>
<feature type="compositionally biased region" description="Low complexity" evidence="1">
    <location>
        <begin position="720"/>
        <end position="740"/>
    </location>
</feature>
<organism evidence="3 4">
    <name type="scientific">Paratrimastix pyriformis</name>
    <dbReference type="NCBI Taxonomy" id="342808"/>
    <lineage>
        <taxon>Eukaryota</taxon>
        <taxon>Metamonada</taxon>
        <taxon>Preaxostyla</taxon>
        <taxon>Paratrimastigidae</taxon>
        <taxon>Paratrimastix</taxon>
    </lineage>
</organism>
<evidence type="ECO:0000313" key="4">
    <source>
        <dbReference type="Proteomes" id="UP001141327"/>
    </source>
</evidence>
<dbReference type="Proteomes" id="UP001141327">
    <property type="component" value="Unassembled WGS sequence"/>
</dbReference>
<accession>A0ABQ8U513</accession>
<feature type="transmembrane region" description="Helical" evidence="2">
    <location>
        <begin position="81"/>
        <end position="107"/>
    </location>
</feature>
<feature type="compositionally biased region" description="Basic and acidic residues" evidence="1">
    <location>
        <begin position="1224"/>
        <end position="1235"/>
    </location>
</feature>
<proteinExistence type="predicted"/>
<evidence type="ECO:0000256" key="1">
    <source>
        <dbReference type="SAM" id="MobiDB-lite"/>
    </source>
</evidence>
<feature type="compositionally biased region" description="Acidic residues" evidence="1">
    <location>
        <begin position="1196"/>
        <end position="1206"/>
    </location>
</feature>
<keyword evidence="2" id="KW-0812">Transmembrane</keyword>
<feature type="transmembrane region" description="Helical" evidence="2">
    <location>
        <begin position="12"/>
        <end position="33"/>
    </location>
</feature>
<sequence>MGCKLGSCLIHIIDILFLCLGLICIIVGAVIWARIGLVIAWMPICCVFVGAALLLVTILGCAGAGFDKNMPNEKPCAKWSLVIYFFCVLIIALALGVAATLCLVAWAKVKAIVIANLPMLLEKLKDVIADYAPEQAMDDVDRITEYIMSNLKICGIICVVMAGLVFLGLVVAGFHLGGRLVFKHTLSFGNLVLILAGGMLIALGIYVYTIGLVEGKGVPLAIGILGIAVCCIAALGFFATCCTGKACSKVLLCFYLVIMILIVLAVVILGIVCAAFTDTVGSTVDSFCSKNTTAPLCEKAFTMLCDPTVGMNCTGLTNTTAMISAVKNYVMGNLKMVGAAAIWIGVWMIYLILAGFINCCLPERADNEGASKEEIKPGQAGAMPNYASQAQPATAAPAGAAMKANPENFEPPLFKEPLNLGTWVALDYEHEQSRTHFLGRDLHWHAEQQLYVDERCLKLVDDVTMILVVPTPVPGIPFAPAADTPISMVAAQCPPPIFRPKILVLNGMPKSGKSSTLKVRQLLVCSPLHDGMQIAARLLQTRALADPANTPWSRVYYFRAATQPALGFVEAYQKLGTSWVTPCLVILDQYPDHHPRLNRLVQGLAEGPDDYFFLVCPSSSNFRWPRSLSAQCEVADLPPFRPSLSWQDFTRMWGRPACEPPETRPELDESEWFTFVPGRAVRRSPPARLIVAHPAPAAHAASAPDSEPASTSPGEPPPFSSEEWSSEVPATPATAATTVPDDSRRSLSVADLFVYSQGIVGIALIAQQPNFFCLPGAHDMYLDMKQFLAEGPDRHLRRANIEWLVQRRAITLDEPTGGALDMRFILPAAGGRPARLGCPFFAQLYMKALAHLPVTTSEILAIEAALWTWDGYPDVPGRLVKRVVISQPKRLLGIPGLVDLPRGTAACAIPLEPFLKGLSDVSHRNPHPLPVPPPRFLHLVPINPCRPAVDLIRVYAPGDAAPTAPGSATATATMQPARPPEPQQVTLLVDQITVSPLADQQGTLQWLLSSECAALTQGLLAAYRCDPARLRKVFVFIAPDPPPERRLLVPAALQERIEKDHWEVWWSALQPFLAPASWISCGLTTSAAPGFVAEIAAADEAAVRVSPPQPQASARAPLPQSLRTFAVAKGLTPAKCTRPELVRLVREWRHPTTTSLTTFKAIIEGPAKRKAAAGPAEQPAEEEKQRGAGEPGPATDEGEAAPEEGEAPAGVQPLRSSGARRRPREASGEHCERTRMRPGTAEAEDRAPVRGPRAGLRSKQKARMEPDAALAELMATFTHGQLRPFAAAKGLRIPRLKADLVSMLIANAKGTVAE</sequence>
<dbReference type="EMBL" id="JAPMOS010000156">
    <property type="protein sequence ID" value="KAJ4454453.1"/>
    <property type="molecule type" value="Genomic_DNA"/>
</dbReference>
<feature type="transmembrane region" description="Helical" evidence="2">
    <location>
        <begin position="337"/>
        <end position="357"/>
    </location>
</feature>
<keyword evidence="4" id="KW-1185">Reference proteome</keyword>
<keyword evidence="2" id="KW-0472">Membrane</keyword>
<name>A0ABQ8U513_9EUKA</name>
<keyword evidence="2" id="KW-1133">Transmembrane helix</keyword>
<feature type="compositionally biased region" description="Low complexity" evidence="1">
    <location>
        <begin position="695"/>
        <end position="713"/>
    </location>
</feature>
<feature type="transmembrane region" description="Helical" evidence="2">
    <location>
        <begin position="252"/>
        <end position="277"/>
    </location>
</feature>
<feature type="region of interest" description="Disordered" evidence="1">
    <location>
        <begin position="1168"/>
        <end position="1262"/>
    </location>
</feature>
<gene>
    <name evidence="3" type="ORF">PAPYR_10844</name>
</gene>
<evidence type="ECO:0000256" key="2">
    <source>
        <dbReference type="SAM" id="Phobius"/>
    </source>
</evidence>
<feature type="transmembrane region" description="Helical" evidence="2">
    <location>
        <begin position="39"/>
        <end position="60"/>
    </location>
</feature>